<dbReference type="InterPro" id="IPR033749">
    <property type="entry name" value="Polyprenyl_synt_CS"/>
</dbReference>
<reference evidence="7 8" key="1">
    <citation type="journal article" date="2015" name="Genome Announc.">
        <title>Expanding the biotechnology potential of lactobacilli through comparative genomics of 213 strains and associated genera.</title>
        <authorList>
            <person name="Sun Z."/>
            <person name="Harris H.M."/>
            <person name="McCann A."/>
            <person name="Guo C."/>
            <person name="Argimon S."/>
            <person name="Zhang W."/>
            <person name="Yang X."/>
            <person name="Jeffery I.B."/>
            <person name="Cooney J.C."/>
            <person name="Kagawa T.F."/>
            <person name="Liu W."/>
            <person name="Song Y."/>
            <person name="Salvetti E."/>
            <person name="Wrobel A."/>
            <person name="Rasinkangas P."/>
            <person name="Parkhill J."/>
            <person name="Rea M.C."/>
            <person name="O'Sullivan O."/>
            <person name="Ritari J."/>
            <person name="Douillard F.P."/>
            <person name="Paul Ross R."/>
            <person name="Yang R."/>
            <person name="Briner A.E."/>
            <person name="Felis G.E."/>
            <person name="de Vos W.M."/>
            <person name="Barrangou R."/>
            <person name="Klaenhammer T.R."/>
            <person name="Caufield P.W."/>
            <person name="Cui Y."/>
            <person name="Zhang H."/>
            <person name="O'Toole P.W."/>
        </authorList>
    </citation>
    <scope>NUCLEOTIDE SEQUENCE [LARGE SCALE GENOMIC DNA]</scope>
    <source>
        <strain evidence="7 8">DSM 12744</strain>
    </source>
</reference>
<name>A0A0R1N1H9_9LACO</name>
<comment type="similarity">
    <text evidence="2 6">Belongs to the FPP/GGPP synthase family.</text>
</comment>
<proteinExistence type="inferred from homology"/>
<evidence type="ECO:0000313" key="8">
    <source>
        <dbReference type="Proteomes" id="UP000051330"/>
    </source>
</evidence>
<evidence type="ECO:0000256" key="5">
    <source>
        <dbReference type="ARBA" id="ARBA00022842"/>
    </source>
</evidence>
<evidence type="ECO:0000313" key="7">
    <source>
        <dbReference type="EMBL" id="KRL14096.1"/>
    </source>
</evidence>
<dbReference type="PANTHER" id="PTHR12001:SF69">
    <property type="entry name" value="ALL TRANS-POLYPRENYL-DIPHOSPHATE SYNTHASE PDSS1"/>
    <property type="match status" value="1"/>
</dbReference>
<dbReference type="InterPro" id="IPR008949">
    <property type="entry name" value="Isoprenoid_synthase_dom_sf"/>
</dbReference>
<organism evidence="7 8">
    <name type="scientific">Schleiferilactobacillus perolens DSM 12744</name>
    <dbReference type="NCBI Taxonomy" id="1423792"/>
    <lineage>
        <taxon>Bacteria</taxon>
        <taxon>Bacillati</taxon>
        <taxon>Bacillota</taxon>
        <taxon>Bacilli</taxon>
        <taxon>Lactobacillales</taxon>
        <taxon>Lactobacillaceae</taxon>
        <taxon>Schleiferilactobacillus</taxon>
    </lineage>
</organism>
<evidence type="ECO:0000256" key="4">
    <source>
        <dbReference type="ARBA" id="ARBA00022723"/>
    </source>
</evidence>
<dbReference type="GO" id="GO:0004659">
    <property type="term" value="F:prenyltransferase activity"/>
    <property type="evidence" value="ECO:0007669"/>
    <property type="project" value="InterPro"/>
</dbReference>
<keyword evidence="8" id="KW-1185">Reference proteome</keyword>
<accession>A0A0R1N1H9</accession>
<dbReference type="Gene3D" id="1.10.600.10">
    <property type="entry name" value="Farnesyl Diphosphate Synthase"/>
    <property type="match status" value="1"/>
</dbReference>
<comment type="caution">
    <text evidence="7">The sequence shown here is derived from an EMBL/GenBank/DDBJ whole genome shotgun (WGS) entry which is preliminary data.</text>
</comment>
<dbReference type="SFLD" id="SFLDS00005">
    <property type="entry name" value="Isoprenoid_Synthase_Type_I"/>
    <property type="match status" value="1"/>
</dbReference>
<dbReference type="Proteomes" id="UP000051330">
    <property type="component" value="Unassembled WGS sequence"/>
</dbReference>
<gene>
    <name evidence="7" type="ORF">FD09_GL001256</name>
</gene>
<dbReference type="CDD" id="cd00685">
    <property type="entry name" value="Trans_IPPS_HT"/>
    <property type="match status" value="1"/>
</dbReference>
<dbReference type="EMBL" id="AZEC01000002">
    <property type="protein sequence ID" value="KRL14096.1"/>
    <property type="molecule type" value="Genomic_DNA"/>
</dbReference>
<keyword evidence="3 6" id="KW-0808">Transferase</keyword>
<sequence>MKMNQGIKAINFGPIAPALAAVKAELQAQQLPVPLYAADYKRALGTTGKMWRAAMTILFAKLAQAEPTVLSKQVISGAAAIEILHLATLIHDDVLDEAPIRRHQPTLQMHHGNHAAIYLGDELLARYFRLVTEIAPDIAFAQYHARVMQRILTGELQQAADAYSLTADVSDYIATVRGKTGALFGLAACTGEWLATGTAPTNQYATIFGENMGIAFQILDDIDDFRLRQDSGKPKLSDLSSGVYTLPLRIGMQGYPTLTSLLRNQAPVRDILVFLQGHPDIQNETVRVAESFLATAQEALTALPDQPARRPLVQITEYLATTLQSAHI</sequence>
<evidence type="ECO:0000256" key="2">
    <source>
        <dbReference type="ARBA" id="ARBA00006706"/>
    </source>
</evidence>
<dbReference type="PROSITE" id="PS00723">
    <property type="entry name" value="POLYPRENYL_SYNTHASE_1"/>
    <property type="match status" value="1"/>
</dbReference>
<keyword evidence="4" id="KW-0479">Metal-binding</keyword>
<dbReference type="PATRIC" id="fig|1423792.3.peg.1275"/>
<dbReference type="PROSITE" id="PS00444">
    <property type="entry name" value="POLYPRENYL_SYNTHASE_2"/>
    <property type="match status" value="1"/>
</dbReference>
<dbReference type="PANTHER" id="PTHR12001">
    <property type="entry name" value="GERANYLGERANYL PYROPHOSPHATE SYNTHASE"/>
    <property type="match status" value="1"/>
</dbReference>
<dbReference type="AlphaFoldDB" id="A0A0R1N1H9"/>
<evidence type="ECO:0000256" key="6">
    <source>
        <dbReference type="RuleBase" id="RU004466"/>
    </source>
</evidence>
<dbReference type="OrthoDB" id="9805316at2"/>
<dbReference type="RefSeq" id="WP_057817987.1">
    <property type="nucleotide sequence ID" value="NZ_AZEC01000002.1"/>
</dbReference>
<dbReference type="GO" id="GO:0046872">
    <property type="term" value="F:metal ion binding"/>
    <property type="evidence" value="ECO:0007669"/>
    <property type="project" value="UniProtKB-KW"/>
</dbReference>
<protein>
    <submittedName>
        <fullName evidence="7">Heptaprenyl diphosphate synthase, component II</fullName>
    </submittedName>
</protein>
<comment type="cofactor">
    <cofactor evidence="1">
        <name>Mg(2+)</name>
        <dbReference type="ChEBI" id="CHEBI:18420"/>
    </cofactor>
</comment>
<dbReference type="GO" id="GO:0008299">
    <property type="term" value="P:isoprenoid biosynthetic process"/>
    <property type="evidence" value="ECO:0007669"/>
    <property type="project" value="InterPro"/>
</dbReference>
<dbReference type="Pfam" id="PF00348">
    <property type="entry name" value="polyprenyl_synt"/>
    <property type="match status" value="1"/>
</dbReference>
<dbReference type="InterPro" id="IPR000092">
    <property type="entry name" value="Polyprenyl_synt"/>
</dbReference>
<dbReference type="SUPFAM" id="SSF48576">
    <property type="entry name" value="Terpenoid synthases"/>
    <property type="match status" value="1"/>
</dbReference>
<dbReference type="STRING" id="1423792.FD09_GL001256"/>
<keyword evidence="5" id="KW-0460">Magnesium</keyword>
<evidence type="ECO:0000256" key="3">
    <source>
        <dbReference type="ARBA" id="ARBA00022679"/>
    </source>
</evidence>
<evidence type="ECO:0000256" key="1">
    <source>
        <dbReference type="ARBA" id="ARBA00001946"/>
    </source>
</evidence>